<proteinExistence type="predicted"/>
<dbReference type="RefSeq" id="WP_133333450.1">
    <property type="nucleotide sequence ID" value="NZ_JAVGVR010000001.1"/>
</dbReference>
<organism evidence="3 4">
    <name type="scientific">Bacillus salipaludis</name>
    <dbReference type="NCBI Taxonomy" id="2547811"/>
    <lineage>
        <taxon>Bacteria</taxon>
        <taxon>Bacillati</taxon>
        <taxon>Bacillota</taxon>
        <taxon>Bacilli</taxon>
        <taxon>Bacillales</taxon>
        <taxon>Bacillaceae</taxon>
        <taxon>Bacillus</taxon>
    </lineage>
</organism>
<name>A0A4R5VVG5_9BACI</name>
<keyword evidence="5" id="KW-1185">Reference proteome</keyword>
<dbReference type="EMBL" id="SMYO01000003">
    <property type="protein sequence ID" value="TDK63106.1"/>
    <property type="molecule type" value="Genomic_DNA"/>
</dbReference>
<feature type="transmembrane region" description="Helical" evidence="1">
    <location>
        <begin position="43"/>
        <end position="60"/>
    </location>
</feature>
<reference evidence="3 4" key="1">
    <citation type="submission" date="2019-03" db="EMBL/GenBank/DDBJ databases">
        <title>Bacillus niacini sp. nov. a Nicotinate-Metabolizing Mesophile Isolated from Soil.</title>
        <authorList>
            <person name="Zhang G."/>
        </authorList>
    </citation>
    <scope>NUCLEOTIDE SEQUENCE [LARGE SCALE GENOMIC DNA]</scope>
    <source>
        <strain evidence="3 4">WN066</strain>
    </source>
</reference>
<evidence type="ECO:0000256" key="1">
    <source>
        <dbReference type="SAM" id="Phobius"/>
    </source>
</evidence>
<evidence type="ECO:0000313" key="5">
    <source>
        <dbReference type="Proteomes" id="UP001178888"/>
    </source>
</evidence>
<keyword evidence="1" id="KW-0812">Transmembrane</keyword>
<evidence type="ECO:0000313" key="2">
    <source>
        <dbReference type="EMBL" id="MDQ6597469.1"/>
    </source>
</evidence>
<keyword evidence="1" id="KW-1133">Transmembrane helix</keyword>
<feature type="transmembrane region" description="Helical" evidence="1">
    <location>
        <begin position="67"/>
        <end position="86"/>
    </location>
</feature>
<gene>
    <name evidence="3" type="ORF">E2K98_06530</name>
    <name evidence="2" type="ORF">RCG21_14060</name>
</gene>
<dbReference type="AlphaFoldDB" id="A0A4R5VVG5"/>
<dbReference type="EMBL" id="JAVGVR010000001">
    <property type="protein sequence ID" value="MDQ6597469.1"/>
    <property type="molecule type" value="Genomic_DNA"/>
</dbReference>
<protein>
    <submittedName>
        <fullName evidence="3">Uncharacterized protein</fullName>
    </submittedName>
</protein>
<keyword evidence="1" id="KW-0472">Membrane</keyword>
<accession>A0A4R5VVG5</accession>
<evidence type="ECO:0000313" key="4">
    <source>
        <dbReference type="Proteomes" id="UP000295132"/>
    </source>
</evidence>
<dbReference type="Proteomes" id="UP001178888">
    <property type="component" value="Unassembled WGS sequence"/>
</dbReference>
<comment type="caution">
    <text evidence="3">The sequence shown here is derived from an EMBL/GenBank/DDBJ whole genome shotgun (WGS) entry which is preliminary data.</text>
</comment>
<dbReference type="Proteomes" id="UP000295132">
    <property type="component" value="Unassembled WGS sequence"/>
</dbReference>
<sequence length="136" mass="15793">MNWIKFLLRTQVMAIIFGVFRILCLHILAFFDQPERALQYINWFVYGLAILFGILAFLMTRYFIGRSWIAVLLVLISYLIIYQPILLNVQRTILHQSTGDYQVINFLAISTGLVYFVILAFGMVLGYWFGLGAAKR</sequence>
<feature type="transmembrane region" description="Helical" evidence="1">
    <location>
        <begin position="106"/>
        <end position="130"/>
    </location>
</feature>
<reference evidence="2" key="2">
    <citation type="submission" date="2023-08" db="EMBL/GenBank/DDBJ databases">
        <title>Nitrogen cycling bacteria in agricultural field soils.</title>
        <authorList>
            <person name="Jang J."/>
        </authorList>
    </citation>
    <scope>NUCLEOTIDE SEQUENCE</scope>
    <source>
        <strain evidence="2">PS3-36</strain>
    </source>
</reference>
<evidence type="ECO:0000313" key="3">
    <source>
        <dbReference type="EMBL" id="TDK63106.1"/>
    </source>
</evidence>
<feature type="transmembrane region" description="Helical" evidence="1">
    <location>
        <begin position="12"/>
        <end position="31"/>
    </location>
</feature>